<accession>A0A4R3VYB9</accession>
<organism evidence="1 2">
    <name type="scientific">Sphingobacterium alimentarium</name>
    <dbReference type="NCBI Taxonomy" id="797292"/>
    <lineage>
        <taxon>Bacteria</taxon>
        <taxon>Pseudomonadati</taxon>
        <taxon>Bacteroidota</taxon>
        <taxon>Sphingobacteriia</taxon>
        <taxon>Sphingobacteriales</taxon>
        <taxon>Sphingobacteriaceae</taxon>
        <taxon>Sphingobacterium</taxon>
    </lineage>
</organism>
<reference evidence="1 2" key="1">
    <citation type="submission" date="2019-03" db="EMBL/GenBank/DDBJ databases">
        <title>Genomic Encyclopedia of Type Strains, Phase IV (KMG-IV): sequencing the most valuable type-strain genomes for metagenomic binning, comparative biology and taxonomic classification.</title>
        <authorList>
            <person name="Goeker M."/>
        </authorList>
    </citation>
    <scope>NUCLEOTIDE SEQUENCE [LARGE SCALE GENOMIC DNA]</scope>
    <source>
        <strain evidence="1 2">DSM 22362</strain>
    </source>
</reference>
<dbReference type="EMBL" id="SMBZ01000030">
    <property type="protein sequence ID" value="TCV10890.1"/>
    <property type="molecule type" value="Genomic_DNA"/>
</dbReference>
<protein>
    <submittedName>
        <fullName evidence="1">Uncharacterized protein</fullName>
    </submittedName>
</protein>
<dbReference type="Proteomes" id="UP000295197">
    <property type="component" value="Unassembled WGS sequence"/>
</dbReference>
<name>A0A4R3VYB9_9SPHI</name>
<sequence length="34" mass="4122">MINNHKFSAYRLVQQTKHYSNAHKNKLINAFKEF</sequence>
<evidence type="ECO:0000313" key="1">
    <source>
        <dbReference type="EMBL" id="TCV10890.1"/>
    </source>
</evidence>
<comment type="caution">
    <text evidence="1">The sequence shown here is derived from an EMBL/GenBank/DDBJ whole genome shotgun (WGS) entry which is preliminary data.</text>
</comment>
<gene>
    <name evidence="1" type="ORF">EDC17_103018</name>
</gene>
<proteinExistence type="predicted"/>
<keyword evidence="2" id="KW-1185">Reference proteome</keyword>
<dbReference type="AlphaFoldDB" id="A0A4R3VYB9"/>
<evidence type="ECO:0000313" key="2">
    <source>
        <dbReference type="Proteomes" id="UP000295197"/>
    </source>
</evidence>